<keyword evidence="2" id="KW-1185">Reference proteome</keyword>
<gene>
    <name evidence="1" type="ORF">OCTVUL_1B021980</name>
</gene>
<reference evidence="1" key="1">
    <citation type="submission" date="2023-08" db="EMBL/GenBank/DDBJ databases">
        <authorList>
            <person name="Alioto T."/>
            <person name="Alioto T."/>
            <person name="Gomez Garrido J."/>
        </authorList>
    </citation>
    <scope>NUCLEOTIDE SEQUENCE</scope>
</reference>
<proteinExistence type="predicted"/>
<dbReference type="AlphaFoldDB" id="A0AA36AMG8"/>
<dbReference type="Proteomes" id="UP001162480">
    <property type="component" value="Chromosome 2"/>
</dbReference>
<evidence type="ECO:0000313" key="2">
    <source>
        <dbReference type="Proteomes" id="UP001162480"/>
    </source>
</evidence>
<evidence type="ECO:0000313" key="1">
    <source>
        <dbReference type="EMBL" id="CAI9718734.1"/>
    </source>
</evidence>
<organism evidence="1 2">
    <name type="scientific">Octopus vulgaris</name>
    <name type="common">Common octopus</name>
    <dbReference type="NCBI Taxonomy" id="6645"/>
    <lineage>
        <taxon>Eukaryota</taxon>
        <taxon>Metazoa</taxon>
        <taxon>Spiralia</taxon>
        <taxon>Lophotrochozoa</taxon>
        <taxon>Mollusca</taxon>
        <taxon>Cephalopoda</taxon>
        <taxon>Coleoidea</taxon>
        <taxon>Octopodiformes</taxon>
        <taxon>Octopoda</taxon>
        <taxon>Incirrata</taxon>
        <taxon>Octopodidae</taxon>
        <taxon>Octopus</taxon>
    </lineage>
</organism>
<accession>A0AA36AMG8</accession>
<protein>
    <submittedName>
        <fullName evidence="1">Uncharacterized protein</fullName>
    </submittedName>
</protein>
<name>A0AA36AMG8_OCTVU</name>
<sequence>MRNTSVYHKATGLNYDYCIIAYKRADALSRINIGALPSLSSIDIEEMSKDQTANKEFSQYKDSSSTAWKFKLLPIHSIKLLICCDISTGFSRPFVPEQRRKIVFSTLNNLSPPGIAASMKVISNRLVWHGMNRDIRSLVQSFIQLQKAKGNPLVKAPLGTLGTLMVDLNTHMDIVGPLPPVEGNEFL</sequence>
<dbReference type="EMBL" id="OX597815">
    <property type="protein sequence ID" value="CAI9718734.1"/>
    <property type="molecule type" value="Genomic_DNA"/>
</dbReference>